<keyword evidence="2" id="KW-1185">Reference proteome</keyword>
<dbReference type="Pfam" id="PF05936">
    <property type="entry name" value="T6SS_VasE"/>
    <property type="match status" value="1"/>
</dbReference>
<dbReference type="NCBIfam" id="TIGR03353">
    <property type="entry name" value="VI_chp_4"/>
    <property type="match status" value="1"/>
</dbReference>
<dbReference type="PANTHER" id="PTHR35566">
    <property type="entry name" value="BLR3599 PROTEIN"/>
    <property type="match status" value="1"/>
</dbReference>
<gene>
    <name evidence="1" type="primary">tssK</name>
    <name evidence="1" type="ORF">PSI23_13260</name>
</gene>
<protein>
    <submittedName>
        <fullName evidence="1">Type VI secretion system baseplate subunit TssK</fullName>
    </submittedName>
</protein>
<organism evidence="1 2">
    <name type="scientific">Xenorhabdus yunnanensis</name>
    <dbReference type="NCBI Taxonomy" id="3025878"/>
    <lineage>
        <taxon>Bacteria</taxon>
        <taxon>Pseudomonadati</taxon>
        <taxon>Pseudomonadota</taxon>
        <taxon>Gammaproteobacteria</taxon>
        <taxon>Enterobacterales</taxon>
        <taxon>Morganellaceae</taxon>
        <taxon>Xenorhabdus</taxon>
    </lineage>
</organism>
<dbReference type="EMBL" id="JAQRFI010000030">
    <property type="protein sequence ID" value="MDC9590231.1"/>
    <property type="molecule type" value="Genomic_DNA"/>
</dbReference>
<comment type="caution">
    <text evidence="1">The sequence shown here is derived from an EMBL/GenBank/DDBJ whole genome shotgun (WGS) entry which is preliminary data.</text>
</comment>
<proteinExistence type="predicted"/>
<reference evidence="1 2" key="1">
    <citation type="submission" date="2023-02" db="EMBL/GenBank/DDBJ databases">
        <title>Entomopathogenic bacteria.</title>
        <authorList>
            <person name="Machado R.A."/>
        </authorList>
    </citation>
    <scope>NUCLEOTIDE SEQUENCE [LARGE SCALE GENOMIC DNA]</scope>
    <source>
        <strain evidence="1 2">XENO-10</strain>
    </source>
</reference>
<name>A0ABT5LGJ7_9GAMM</name>
<dbReference type="RefSeq" id="WP_273555533.1">
    <property type="nucleotide sequence ID" value="NZ_JAQRFI010000030.1"/>
</dbReference>
<dbReference type="InterPro" id="IPR010263">
    <property type="entry name" value="T6SS_TssK"/>
</dbReference>
<evidence type="ECO:0000313" key="1">
    <source>
        <dbReference type="EMBL" id="MDC9590231.1"/>
    </source>
</evidence>
<sequence length="460" mass="52521">MSRAGKVIWTEGMFLRPHHFQQSENYLEAYVRDWGVAQAPYYWGFLTLSLDQSFLEQGKVRVASASGIFPDGTPFSFTEAHAPVPLQIEENQTGENVVLALPIFRGGREEVIFHESKDSMARFVSIDAEVNDFNAMSVGSATVQFGQMRLRLMLESELTPEWTSLNIVHVINKARNNKLHLDSRFIPPLLNCHAHPQVVSFINDLQGLLEQRRQQMSQCMFQLDQQSSSEVMYFLLLSLLNRYSGQVSHIQHIPLLHPERLFSEWLQFSTELASFSPTRVPEEKLPVYDHDNLKLCFNHLMLQLRQGLSIILEEQAIQLPLTEYSHGLNVATLPDANMLHTFSFVLAVYADVPKETLMYHFPAQMKIAPVSRIRELVQLQLPGISISAMPSVPRQLPWHSGYLYFELEKEGELWNQMEQSGGFALHLAGEFPGLRIEFWALRNQLKSSLKKGRPNSGNNS</sequence>
<dbReference type="Proteomes" id="UP001217178">
    <property type="component" value="Unassembled WGS sequence"/>
</dbReference>
<dbReference type="PANTHER" id="PTHR35566:SF1">
    <property type="entry name" value="TYPE VI SECRETION SYSTEM BASEPLATE COMPONENT TSSK1"/>
    <property type="match status" value="1"/>
</dbReference>
<evidence type="ECO:0000313" key="2">
    <source>
        <dbReference type="Proteomes" id="UP001217178"/>
    </source>
</evidence>
<accession>A0ABT5LGJ7</accession>